<accession>A0A4R0K526</accession>
<sequence>MMLRLETVDPGLVAMVDGASDATRRAVAAAAVALTREWTGLNDERVLALPAAVAEGRVGDCSERRAVNSLVEELDGVQWDVQDGVDAGDATAEEHLEAFSRARAAASVAFAADDDARSAALEGLYEAAMAIDDLGMLRDAVGRVVL</sequence>
<comment type="caution">
    <text evidence="1">The sequence shown here is derived from an EMBL/GenBank/DDBJ whole genome shotgun (WGS) entry which is preliminary data.</text>
</comment>
<name>A0A4R0K526_9ACTN</name>
<dbReference type="Proteomes" id="UP000291144">
    <property type="component" value="Unassembled WGS sequence"/>
</dbReference>
<proteinExistence type="predicted"/>
<dbReference type="EMBL" id="SJKB01000020">
    <property type="protein sequence ID" value="TCC54257.1"/>
    <property type="molecule type" value="Genomic_DNA"/>
</dbReference>
<reference evidence="1 2" key="1">
    <citation type="submission" date="2019-02" db="EMBL/GenBank/DDBJ databases">
        <title>Kribbella capetownensis sp. nov. and Kribbella speibonae sp. nov., isolated from soil.</title>
        <authorList>
            <person name="Curtis S.M."/>
            <person name="Norton I."/>
            <person name="Everest G.J."/>
            <person name="Meyers P.R."/>
        </authorList>
    </citation>
    <scope>NUCLEOTIDE SEQUENCE [LARGE SCALE GENOMIC DNA]</scope>
    <source>
        <strain evidence="1 2">NRRL B-24813</strain>
    </source>
</reference>
<dbReference type="RefSeq" id="WP_131365418.1">
    <property type="nucleotide sequence ID" value="NZ_SJKB01000020.1"/>
</dbReference>
<evidence type="ECO:0000313" key="1">
    <source>
        <dbReference type="EMBL" id="TCC54257.1"/>
    </source>
</evidence>
<dbReference type="AlphaFoldDB" id="A0A4R0K526"/>
<keyword evidence="2" id="KW-1185">Reference proteome</keyword>
<protein>
    <submittedName>
        <fullName evidence="1">Uncharacterized protein</fullName>
    </submittedName>
</protein>
<organism evidence="1 2">
    <name type="scientific">Kribbella pittospori</name>
    <dbReference type="NCBI Taxonomy" id="722689"/>
    <lineage>
        <taxon>Bacteria</taxon>
        <taxon>Bacillati</taxon>
        <taxon>Actinomycetota</taxon>
        <taxon>Actinomycetes</taxon>
        <taxon>Propionibacteriales</taxon>
        <taxon>Kribbellaceae</taxon>
        <taxon>Kribbella</taxon>
    </lineage>
</organism>
<gene>
    <name evidence="1" type="ORF">E0H73_39600</name>
</gene>
<evidence type="ECO:0000313" key="2">
    <source>
        <dbReference type="Proteomes" id="UP000291144"/>
    </source>
</evidence>